<evidence type="ECO:0000256" key="1">
    <source>
        <dbReference type="ARBA" id="ARBA00022741"/>
    </source>
</evidence>
<dbReference type="GO" id="GO:0005886">
    <property type="term" value="C:plasma membrane"/>
    <property type="evidence" value="ECO:0007669"/>
    <property type="project" value="TreeGrafter"/>
</dbReference>
<dbReference type="Gene3D" id="3.40.50.300">
    <property type="entry name" value="P-loop containing nucleotide triphosphate hydrolases"/>
    <property type="match status" value="1"/>
</dbReference>
<keyword evidence="1" id="KW-0547">Nucleotide-binding</keyword>
<dbReference type="GO" id="GO:0016887">
    <property type="term" value="F:ATP hydrolysis activity"/>
    <property type="evidence" value="ECO:0007669"/>
    <property type="project" value="InterPro"/>
</dbReference>
<dbReference type="InterPro" id="IPR003439">
    <property type="entry name" value="ABC_transporter-like_ATP-bd"/>
</dbReference>
<evidence type="ECO:0000313" key="5">
    <source>
        <dbReference type="Proteomes" id="UP000198417"/>
    </source>
</evidence>
<dbReference type="Proteomes" id="UP000198417">
    <property type="component" value="Unassembled WGS sequence"/>
</dbReference>
<evidence type="ECO:0000313" key="4">
    <source>
        <dbReference type="EMBL" id="SNR76066.1"/>
    </source>
</evidence>
<organism evidence="4 5">
    <name type="scientific">Puniceibacterium sediminis</name>
    <dbReference type="NCBI Taxonomy" id="1608407"/>
    <lineage>
        <taxon>Bacteria</taxon>
        <taxon>Pseudomonadati</taxon>
        <taxon>Pseudomonadota</taxon>
        <taxon>Alphaproteobacteria</taxon>
        <taxon>Rhodobacterales</taxon>
        <taxon>Paracoccaceae</taxon>
        <taxon>Puniceibacterium</taxon>
    </lineage>
</organism>
<dbReference type="EMBL" id="FZNN01000021">
    <property type="protein sequence ID" value="SNR76066.1"/>
    <property type="molecule type" value="Genomic_DNA"/>
</dbReference>
<dbReference type="Pfam" id="PF00005">
    <property type="entry name" value="ABC_tran"/>
    <property type="match status" value="1"/>
</dbReference>
<dbReference type="GO" id="GO:0022857">
    <property type="term" value="F:transmembrane transporter activity"/>
    <property type="evidence" value="ECO:0007669"/>
    <property type="project" value="TreeGrafter"/>
</dbReference>
<dbReference type="InterPro" id="IPR015854">
    <property type="entry name" value="ABC_transpr_LolD-like"/>
</dbReference>
<evidence type="ECO:0000256" key="2">
    <source>
        <dbReference type="ARBA" id="ARBA00022840"/>
    </source>
</evidence>
<dbReference type="RefSeq" id="WP_089273073.1">
    <property type="nucleotide sequence ID" value="NZ_FZNN01000021.1"/>
</dbReference>
<dbReference type="OrthoDB" id="9787227at2"/>
<reference evidence="4 5" key="1">
    <citation type="submission" date="2017-06" db="EMBL/GenBank/DDBJ databases">
        <authorList>
            <person name="Kim H.J."/>
            <person name="Triplett B.A."/>
        </authorList>
    </citation>
    <scope>NUCLEOTIDE SEQUENCE [LARGE SCALE GENOMIC DNA]</scope>
    <source>
        <strain evidence="4 5">DSM 29052</strain>
    </source>
</reference>
<dbReference type="InterPro" id="IPR003593">
    <property type="entry name" value="AAA+_ATPase"/>
</dbReference>
<keyword evidence="5" id="KW-1185">Reference proteome</keyword>
<dbReference type="PROSITE" id="PS50893">
    <property type="entry name" value="ABC_TRANSPORTER_2"/>
    <property type="match status" value="1"/>
</dbReference>
<keyword evidence="2 4" id="KW-0067">ATP-binding</keyword>
<dbReference type="SMART" id="SM00382">
    <property type="entry name" value="AAA"/>
    <property type="match status" value="1"/>
</dbReference>
<dbReference type="InterPro" id="IPR027417">
    <property type="entry name" value="P-loop_NTPase"/>
</dbReference>
<dbReference type="PROSITE" id="PS00211">
    <property type="entry name" value="ABC_TRANSPORTER_1"/>
    <property type="match status" value="1"/>
</dbReference>
<dbReference type="PANTHER" id="PTHR24220">
    <property type="entry name" value="IMPORT ATP-BINDING PROTEIN"/>
    <property type="match status" value="1"/>
</dbReference>
<dbReference type="SUPFAM" id="SSF52540">
    <property type="entry name" value="P-loop containing nucleoside triphosphate hydrolases"/>
    <property type="match status" value="1"/>
</dbReference>
<evidence type="ECO:0000259" key="3">
    <source>
        <dbReference type="PROSITE" id="PS50893"/>
    </source>
</evidence>
<feature type="domain" description="ABC transporter" evidence="3">
    <location>
        <begin position="7"/>
        <end position="228"/>
    </location>
</feature>
<gene>
    <name evidence="4" type="ORF">SAMN06265370_12143</name>
</gene>
<dbReference type="GO" id="GO:0005524">
    <property type="term" value="F:ATP binding"/>
    <property type="evidence" value="ECO:0007669"/>
    <property type="project" value="UniProtKB-KW"/>
</dbReference>
<name>A0A238YXV4_9RHOB</name>
<proteinExistence type="predicted"/>
<dbReference type="AlphaFoldDB" id="A0A238YXV4"/>
<dbReference type="InterPro" id="IPR017871">
    <property type="entry name" value="ABC_transporter-like_CS"/>
</dbReference>
<accession>A0A238YXV4</accession>
<protein>
    <submittedName>
        <fullName evidence="4">Putative ABC transport system ATP-binding protein</fullName>
    </submittedName>
</protein>
<sequence>MTSALSLSLRDVRVTAPSGRMLLDLPFLSLPAGQSLAIRGPSGAGKSTLLHVLAGLQPVQRGEVLWDGTDLARLTETQLSTFRRLHIGQIFQDFLLFDELPALENAAVARLFAPRSARDSILQRADHWLTTLGIDPRDPRRVATYSGGERQRIAVARALAQNPAVLLADEPTASLDRATADQLTDDLIAAAQTTGLSLICVTHDEALSRRLNRVLTLSDGTPEAAHAA</sequence>